<organism evidence="1">
    <name type="scientific">uncultured bacterium Contig1578</name>
    <dbReference type="NCBI Taxonomy" id="1393460"/>
    <lineage>
        <taxon>Bacteria</taxon>
        <taxon>environmental samples</taxon>
    </lineage>
</organism>
<dbReference type="Gene3D" id="2.60.120.260">
    <property type="entry name" value="Galactose-binding domain-like"/>
    <property type="match status" value="1"/>
</dbReference>
<protein>
    <submittedName>
        <fullName evidence="1">Uncharacterized protein</fullName>
    </submittedName>
</protein>
<accession>W0FJV9</accession>
<sequence>MQDACLKNTESEEKYMRRRLLKRLLAVLISVLMIVGMLPAALAETATQADGPENGTFLQRMEAVFSDPDRVYSSDMRWWLGSASATDDTLLEEIQALYDSGFRGVELCMQEDGVAPDEDYAYGSEMWAHKWKLIMNKLLDLGMSVYLTSGTNWETSNVPERYMSPASQEASQSLFIGLGVKTQQQGGFDGPPETWPVVEPEPDEIILLAAGESAEGAALPLPETVRENCALVGVYAYEIDPEDRILYGTDIDLLAVDGAIVKGESDTDYTVNWTAPEAGEQGADARFLIVPLWSQGTYQTASPAIEPCYATNYFDVRGVEALRRFWTDSYLDDPELNEKIMNGDVQLFMDSIELEFGGGITWWAENIRQEFIDRKGYDALPYILLVKDIDAGHLTVMGPYRELKGTYDLVDNDALREKLINDWCDVLTQLYEENMLVPLKEWLNSVGITTRAQISYGKTLEISEPSVYVDYPEAENLNQYNQIDALRLSTAGAKLQNKVISTESGGDNPVYGASTQTMLRDAYIQFASGYQRMIWHIWTAGYGYGNYNWPGYMAGFGGDVFFNRWGTREPSSANYDVFNAHIGRVQALLRAGKSRTDLGFIHNNWAQGMKNHGDANPRSLQGMNWMLAHMGIYYRSTELQDNGYTYNYVSPDLLSAEGVYFDPETRTVELAGYKALVIYQRWLDADGALKILEWAEQGLPVVILEHAAQTTPFNDGRDEELAETIARLTALDNVRVAQINGESEDFDYLAAVAEGYDDDVLEALQELGVEPYAGFDANHQLLTQSREDEDGNRYLYVYNYCSNDYHEYSMLEDVQTEDHGLDIATDIRVDGIYVPYELDSWTGKVTGLGEYRYEDGKTVIPVELTYGNIATYIFENAEPEALYVTDTDADMAFVGEDGLTLRALASGSYTATLSSGETAAFDVTVPEPYEITDWDVIVQSWTGNPEVGDLVREETIGDLTTVNRKTSTVVTEIPVTLETLTTWDNIPEVGREVSGVGLYDATFNWDASAATGAYIDFGDALDQTIVVWINGERIGGEVSTNPSKLPRSVGEEIGDGMGGSFVPEGKEEFTGGVSWTKPIADISAYLVDGENTIHIEYRTGLTNVALANGLIRIQHYMEGEGRRAPTWFGYDVDYRSSGPQQAVIVPFVDTVLNP</sequence>
<name>W0FJV9_9BACT</name>
<reference evidence="1" key="1">
    <citation type="journal article" date="2013" name="PLoS ONE">
        <title>Metagenomic insights into the carbohydrate-active enzymes carried by the microorganisms adhering to solid digesta in the rumen of cows.</title>
        <authorList>
            <person name="Wang L."/>
            <person name="Hatem A."/>
            <person name="Catalyurek U.V."/>
            <person name="Morrison M."/>
            <person name="Yu Z."/>
        </authorList>
    </citation>
    <scope>NUCLEOTIDE SEQUENCE</scope>
</reference>
<dbReference type="InterPro" id="IPR008979">
    <property type="entry name" value="Galactose-bd-like_sf"/>
</dbReference>
<dbReference type="Pfam" id="PF17132">
    <property type="entry name" value="Glyco_hydro_106"/>
    <property type="match status" value="1"/>
</dbReference>
<dbReference type="PANTHER" id="PTHR36848:SF2">
    <property type="entry name" value="SECRETED PROTEIN"/>
    <property type="match status" value="1"/>
</dbReference>
<dbReference type="PANTHER" id="PTHR36848">
    <property type="entry name" value="DNA-BINDING PROTEIN (PUTATIVE SECRETED PROTEIN)-RELATED"/>
    <property type="match status" value="1"/>
</dbReference>
<proteinExistence type="predicted"/>
<evidence type="ECO:0000313" key="1">
    <source>
        <dbReference type="EMBL" id="AHF25191.1"/>
    </source>
</evidence>
<dbReference type="AlphaFoldDB" id="W0FJV9"/>
<dbReference type="EMBL" id="KC246823">
    <property type="protein sequence ID" value="AHF25191.1"/>
    <property type="molecule type" value="Genomic_DNA"/>
</dbReference>
<dbReference type="SUPFAM" id="SSF49785">
    <property type="entry name" value="Galactose-binding domain-like"/>
    <property type="match status" value="1"/>
</dbReference>
<dbReference type="InterPro" id="IPR053161">
    <property type="entry name" value="Ulvan_degrading_GH"/>
</dbReference>